<protein>
    <submittedName>
        <fullName evidence="1">Uncharacterized protein</fullName>
    </submittedName>
</protein>
<gene>
    <name evidence="1" type="ORF">B0T23DRAFT_399753</name>
</gene>
<dbReference type="Proteomes" id="UP001285908">
    <property type="component" value="Unassembled WGS sequence"/>
</dbReference>
<dbReference type="GeneID" id="87876063"/>
<evidence type="ECO:0000313" key="1">
    <source>
        <dbReference type="EMBL" id="KAK3486213.1"/>
    </source>
</evidence>
<dbReference type="EMBL" id="JAULSX010000009">
    <property type="protein sequence ID" value="KAK3486213.1"/>
    <property type="molecule type" value="Genomic_DNA"/>
</dbReference>
<name>A0AAJ0I027_9PEZI</name>
<evidence type="ECO:0000313" key="2">
    <source>
        <dbReference type="Proteomes" id="UP001285908"/>
    </source>
</evidence>
<organism evidence="1 2">
    <name type="scientific">Neurospora hispaniola</name>
    <dbReference type="NCBI Taxonomy" id="588809"/>
    <lineage>
        <taxon>Eukaryota</taxon>
        <taxon>Fungi</taxon>
        <taxon>Dikarya</taxon>
        <taxon>Ascomycota</taxon>
        <taxon>Pezizomycotina</taxon>
        <taxon>Sordariomycetes</taxon>
        <taxon>Sordariomycetidae</taxon>
        <taxon>Sordariales</taxon>
        <taxon>Sordariaceae</taxon>
        <taxon>Neurospora</taxon>
    </lineage>
</organism>
<dbReference type="AlphaFoldDB" id="A0AAJ0I027"/>
<accession>A0AAJ0I027</accession>
<comment type="caution">
    <text evidence="1">The sequence shown here is derived from an EMBL/GenBank/DDBJ whole genome shotgun (WGS) entry which is preliminary data.</text>
</comment>
<keyword evidence="2" id="KW-1185">Reference proteome</keyword>
<sequence length="290" mass="32648">MPPPPRHIPHWRDPQKYLSARPLAELHRPLCTKAFFTGLTPQGENNRPKHNPHEQACHFSEQSMSEPNPSTSRILQNDVRCQVPVPTPSLDSFLLFPQVYSPPCQSESDFALHDPTPTSIPDLTSFSSYIGQDAIRCPISSHSVRATRTKTLNSTSLRSNRPCHGFIMTVHLKAKDYHPLVPSTKAITGRWNTLAITPPRGGYYYYLYESKSMTPLHRQAGHSQIAATTTTTTTTTTTNSSSSIDRSLRSSQCQDYIQQFEPKPSGLALNGPCWVFYWITQFGWFIVSFP</sequence>
<reference evidence="1 2" key="1">
    <citation type="journal article" date="2023" name="Mol. Phylogenet. Evol.">
        <title>Genome-scale phylogeny and comparative genomics of the fungal order Sordariales.</title>
        <authorList>
            <person name="Hensen N."/>
            <person name="Bonometti L."/>
            <person name="Westerberg I."/>
            <person name="Brannstrom I.O."/>
            <person name="Guillou S."/>
            <person name="Cros-Aarteil S."/>
            <person name="Calhoun S."/>
            <person name="Haridas S."/>
            <person name="Kuo A."/>
            <person name="Mondo S."/>
            <person name="Pangilinan J."/>
            <person name="Riley R."/>
            <person name="LaButti K."/>
            <person name="Andreopoulos B."/>
            <person name="Lipzen A."/>
            <person name="Chen C."/>
            <person name="Yan M."/>
            <person name="Daum C."/>
            <person name="Ng V."/>
            <person name="Clum A."/>
            <person name="Steindorff A."/>
            <person name="Ohm R.A."/>
            <person name="Martin F."/>
            <person name="Silar P."/>
            <person name="Natvig D.O."/>
            <person name="Lalanne C."/>
            <person name="Gautier V."/>
            <person name="Ament-Velasquez S.L."/>
            <person name="Kruys A."/>
            <person name="Hutchinson M.I."/>
            <person name="Powell A.J."/>
            <person name="Barry K."/>
            <person name="Miller A.N."/>
            <person name="Grigoriev I.V."/>
            <person name="Debuchy R."/>
            <person name="Gladieux P."/>
            <person name="Hiltunen Thoren M."/>
            <person name="Johannesson H."/>
        </authorList>
    </citation>
    <scope>NUCLEOTIDE SEQUENCE [LARGE SCALE GENOMIC DNA]</scope>
    <source>
        <strain evidence="1 2">FGSC 10403</strain>
    </source>
</reference>
<dbReference type="RefSeq" id="XP_062688976.1">
    <property type="nucleotide sequence ID" value="XM_062838441.1"/>
</dbReference>
<proteinExistence type="predicted"/>